<evidence type="ECO:0000256" key="1">
    <source>
        <dbReference type="SAM" id="MobiDB-lite"/>
    </source>
</evidence>
<dbReference type="Proteomes" id="UP000297475">
    <property type="component" value="Unassembled WGS sequence"/>
</dbReference>
<feature type="domain" description="SPOR" evidence="3">
    <location>
        <begin position="140"/>
        <end position="220"/>
    </location>
</feature>
<dbReference type="PANTHER" id="PTHR38687:SF1">
    <property type="entry name" value="CELL DIVISION PROTEIN DEDD"/>
    <property type="match status" value="1"/>
</dbReference>
<dbReference type="GO" id="GO:0032506">
    <property type="term" value="P:cytokinetic process"/>
    <property type="evidence" value="ECO:0007669"/>
    <property type="project" value="TreeGrafter"/>
</dbReference>
<keyword evidence="2" id="KW-0812">Transmembrane</keyword>
<feature type="transmembrane region" description="Helical" evidence="2">
    <location>
        <begin position="23"/>
        <end position="42"/>
    </location>
</feature>
<name>A0A4Z0WDJ1_9GAMM</name>
<accession>A0A4Z0WDJ1</accession>
<dbReference type="GO" id="GO:0042834">
    <property type="term" value="F:peptidoglycan binding"/>
    <property type="evidence" value="ECO:0007669"/>
    <property type="project" value="InterPro"/>
</dbReference>
<dbReference type="OrthoDB" id="8558195at2"/>
<comment type="caution">
    <text evidence="4">The sequence shown here is derived from an EMBL/GenBank/DDBJ whole genome shotgun (WGS) entry which is preliminary data.</text>
</comment>
<protein>
    <recommendedName>
        <fullName evidence="3">SPOR domain-containing protein</fullName>
    </recommendedName>
</protein>
<dbReference type="Gene3D" id="3.30.70.1070">
    <property type="entry name" value="Sporulation related repeat"/>
    <property type="match status" value="1"/>
</dbReference>
<organism evidence="4 5">
    <name type="scientific">Natronospirillum operosum</name>
    <dbReference type="NCBI Taxonomy" id="2759953"/>
    <lineage>
        <taxon>Bacteria</taxon>
        <taxon>Pseudomonadati</taxon>
        <taxon>Pseudomonadota</taxon>
        <taxon>Gammaproteobacteria</taxon>
        <taxon>Oceanospirillales</taxon>
        <taxon>Natronospirillaceae</taxon>
        <taxon>Natronospirillum</taxon>
    </lineage>
</organism>
<dbReference type="AlphaFoldDB" id="A0A4Z0WDJ1"/>
<keyword evidence="2" id="KW-0472">Membrane</keyword>
<dbReference type="SUPFAM" id="SSF110997">
    <property type="entry name" value="Sporulation related repeat"/>
    <property type="match status" value="1"/>
</dbReference>
<dbReference type="GO" id="GO:0030428">
    <property type="term" value="C:cell septum"/>
    <property type="evidence" value="ECO:0007669"/>
    <property type="project" value="TreeGrafter"/>
</dbReference>
<dbReference type="GO" id="GO:0032153">
    <property type="term" value="C:cell division site"/>
    <property type="evidence" value="ECO:0007669"/>
    <property type="project" value="TreeGrafter"/>
</dbReference>
<dbReference type="Pfam" id="PF05036">
    <property type="entry name" value="SPOR"/>
    <property type="match status" value="1"/>
</dbReference>
<feature type="compositionally biased region" description="Low complexity" evidence="1">
    <location>
        <begin position="64"/>
        <end position="86"/>
    </location>
</feature>
<evidence type="ECO:0000256" key="2">
    <source>
        <dbReference type="SAM" id="Phobius"/>
    </source>
</evidence>
<dbReference type="RefSeq" id="WP_135482982.1">
    <property type="nucleotide sequence ID" value="NZ_SRMF01000003.1"/>
</dbReference>
<reference evidence="4 5" key="1">
    <citation type="submission" date="2019-04" db="EMBL/GenBank/DDBJ databases">
        <title>Natronospirillum operosus gen. nov., sp. nov., a haloalkaliphilic satellite isolated from decaying biomass of laboratory culture of cyanobacterium Geitlerinema sp. and proposal of Natronospirillaceae fam. nov. and Saccharospirillaceae fam. nov.</title>
        <authorList>
            <person name="Kevbrin V."/>
            <person name="Boltyanskaya Y."/>
            <person name="Koziaeva V."/>
            <person name="Grouzdev D.S."/>
            <person name="Park M."/>
            <person name="Cho J."/>
        </authorList>
    </citation>
    <scope>NUCLEOTIDE SEQUENCE [LARGE SCALE GENOMIC DNA]</scope>
    <source>
        <strain evidence="4 5">G-116</strain>
    </source>
</reference>
<feature type="region of interest" description="Disordered" evidence="1">
    <location>
        <begin position="53"/>
        <end position="86"/>
    </location>
</feature>
<dbReference type="PANTHER" id="PTHR38687">
    <property type="entry name" value="CELL DIVISION PROTEIN DEDD-RELATED"/>
    <property type="match status" value="1"/>
</dbReference>
<evidence type="ECO:0000313" key="4">
    <source>
        <dbReference type="EMBL" id="TGG93272.1"/>
    </source>
</evidence>
<dbReference type="InterPro" id="IPR007730">
    <property type="entry name" value="SPOR-like_dom"/>
</dbReference>
<dbReference type="EMBL" id="SRMF01000003">
    <property type="protein sequence ID" value="TGG93272.1"/>
    <property type="molecule type" value="Genomic_DNA"/>
</dbReference>
<keyword evidence="5" id="KW-1185">Reference proteome</keyword>
<dbReference type="InterPro" id="IPR036680">
    <property type="entry name" value="SPOR-like_sf"/>
</dbReference>
<proteinExistence type="predicted"/>
<evidence type="ECO:0000259" key="3">
    <source>
        <dbReference type="PROSITE" id="PS51724"/>
    </source>
</evidence>
<evidence type="ECO:0000313" key="5">
    <source>
        <dbReference type="Proteomes" id="UP000297475"/>
    </source>
</evidence>
<keyword evidence="2" id="KW-1133">Transmembrane helix</keyword>
<dbReference type="PROSITE" id="PS51724">
    <property type="entry name" value="SPOR"/>
    <property type="match status" value="1"/>
</dbReference>
<gene>
    <name evidence="4" type="ORF">E4656_09445</name>
</gene>
<sequence>MPRDYAQKPQPGRAPQQSRVPRWVWLFTTSVVVLFVGGLFFLSQLPEDGEPMQIELPSLSGLFPAPSQSTTEPAPSSTAPPAETPSVSRQAQLEFYTLLQQTDVFVPDEVVALRQREVIEEAATDLLSDRIPDAPADSSTESPGQFIIQVASFSAETDANNLRAQLILEGLTSAHVTQADLGERGIFYRVLVGPVDSTQETQRIGDRLDSLGMQGLVRNHTP</sequence>
<dbReference type="InterPro" id="IPR052521">
    <property type="entry name" value="Cell_div_SPOR-domain"/>
</dbReference>